<keyword evidence="3" id="KW-1185">Reference proteome</keyword>
<dbReference type="Proteomes" id="UP000218811">
    <property type="component" value="Unassembled WGS sequence"/>
</dbReference>
<reference evidence="2 3" key="1">
    <citation type="journal article" date="2012" name="Science">
        <title>The Paleozoic origin of enzymatic lignin decomposition reconstructed from 31 fungal genomes.</title>
        <authorList>
            <person name="Floudas D."/>
            <person name="Binder M."/>
            <person name="Riley R."/>
            <person name="Barry K."/>
            <person name="Blanchette R.A."/>
            <person name="Henrissat B."/>
            <person name="Martinez A.T."/>
            <person name="Otillar R."/>
            <person name="Spatafora J.W."/>
            <person name="Yadav J.S."/>
            <person name="Aerts A."/>
            <person name="Benoit I."/>
            <person name="Boyd A."/>
            <person name="Carlson A."/>
            <person name="Copeland A."/>
            <person name="Coutinho P.M."/>
            <person name="de Vries R.P."/>
            <person name="Ferreira P."/>
            <person name="Findley K."/>
            <person name="Foster B."/>
            <person name="Gaskell J."/>
            <person name="Glotzer D."/>
            <person name="Gorecki P."/>
            <person name="Heitman J."/>
            <person name="Hesse C."/>
            <person name="Hori C."/>
            <person name="Igarashi K."/>
            <person name="Jurgens J.A."/>
            <person name="Kallen N."/>
            <person name="Kersten P."/>
            <person name="Kohler A."/>
            <person name="Kuees U."/>
            <person name="Kumar T.K.A."/>
            <person name="Kuo A."/>
            <person name="LaButti K."/>
            <person name="Larrondo L.F."/>
            <person name="Lindquist E."/>
            <person name="Ling A."/>
            <person name="Lombard V."/>
            <person name="Lucas S."/>
            <person name="Lundell T."/>
            <person name="Martin R."/>
            <person name="McLaughlin D.J."/>
            <person name="Morgenstern I."/>
            <person name="Morin E."/>
            <person name="Murat C."/>
            <person name="Nagy L.G."/>
            <person name="Nolan M."/>
            <person name="Ohm R.A."/>
            <person name="Patyshakuliyeva A."/>
            <person name="Rokas A."/>
            <person name="Ruiz-Duenas F.J."/>
            <person name="Sabat G."/>
            <person name="Salamov A."/>
            <person name="Samejima M."/>
            <person name="Schmutz J."/>
            <person name="Slot J.C."/>
            <person name="St John F."/>
            <person name="Stenlid J."/>
            <person name="Sun H."/>
            <person name="Sun S."/>
            <person name="Syed K."/>
            <person name="Tsang A."/>
            <person name="Wiebenga A."/>
            <person name="Young D."/>
            <person name="Pisabarro A."/>
            <person name="Eastwood D.C."/>
            <person name="Martin F."/>
            <person name="Cullen D."/>
            <person name="Grigoriev I.V."/>
            <person name="Hibbett D.S."/>
        </authorList>
    </citation>
    <scope>NUCLEOTIDE SEQUENCE [LARGE SCALE GENOMIC DNA]</scope>
    <source>
        <strain evidence="2 3">MD-104</strain>
    </source>
</reference>
<sequence length="91" mass="10566">MSIHGEVHSIHGWHSLQREHGDGFRRSTHRSTARARRCSRARRRRPSSARTSRHTPRCPCSLHELTKPCRRCAVAVVARTFDPGRWARCAW</sequence>
<feature type="non-terminal residue" evidence="2">
    <location>
        <position position="91"/>
    </location>
</feature>
<gene>
    <name evidence="2" type="ORF">WOLCODRAFT_141175</name>
</gene>
<feature type="compositionally biased region" description="Basic residues" evidence="1">
    <location>
        <begin position="26"/>
        <end position="56"/>
    </location>
</feature>
<feature type="region of interest" description="Disordered" evidence="1">
    <location>
        <begin position="1"/>
        <end position="58"/>
    </location>
</feature>
<evidence type="ECO:0000313" key="2">
    <source>
        <dbReference type="EMBL" id="PCH39287.1"/>
    </source>
</evidence>
<evidence type="ECO:0000313" key="3">
    <source>
        <dbReference type="Proteomes" id="UP000218811"/>
    </source>
</evidence>
<dbReference type="EMBL" id="KB467976">
    <property type="protein sequence ID" value="PCH39287.1"/>
    <property type="molecule type" value="Genomic_DNA"/>
</dbReference>
<accession>A0A2H3JT80</accession>
<organism evidence="2 3">
    <name type="scientific">Wolfiporia cocos (strain MD-104)</name>
    <name type="common">Brown rot fungus</name>
    <dbReference type="NCBI Taxonomy" id="742152"/>
    <lineage>
        <taxon>Eukaryota</taxon>
        <taxon>Fungi</taxon>
        <taxon>Dikarya</taxon>
        <taxon>Basidiomycota</taxon>
        <taxon>Agaricomycotina</taxon>
        <taxon>Agaricomycetes</taxon>
        <taxon>Polyporales</taxon>
        <taxon>Phaeolaceae</taxon>
        <taxon>Wolfiporia</taxon>
    </lineage>
</organism>
<name>A0A2H3JT80_WOLCO</name>
<protein>
    <submittedName>
        <fullName evidence="2">Uncharacterized protein</fullName>
    </submittedName>
</protein>
<evidence type="ECO:0000256" key="1">
    <source>
        <dbReference type="SAM" id="MobiDB-lite"/>
    </source>
</evidence>
<feature type="compositionally biased region" description="Basic and acidic residues" evidence="1">
    <location>
        <begin position="16"/>
        <end position="25"/>
    </location>
</feature>
<proteinExistence type="predicted"/>
<dbReference type="AlphaFoldDB" id="A0A2H3JT80"/>